<evidence type="ECO:0000313" key="4">
    <source>
        <dbReference type="Proteomes" id="UP001148786"/>
    </source>
</evidence>
<reference evidence="3" key="1">
    <citation type="submission" date="2022-07" db="EMBL/GenBank/DDBJ databases">
        <title>Genome Sequence of Agrocybe chaxingu.</title>
        <authorList>
            <person name="Buettner E."/>
        </authorList>
    </citation>
    <scope>NUCLEOTIDE SEQUENCE</scope>
    <source>
        <strain evidence="3">MP-N11</strain>
    </source>
</reference>
<evidence type="ECO:0000313" key="3">
    <source>
        <dbReference type="EMBL" id="KAJ3504150.1"/>
    </source>
</evidence>
<feature type="compositionally biased region" description="Polar residues" evidence="1">
    <location>
        <begin position="213"/>
        <end position="227"/>
    </location>
</feature>
<accession>A0A9W8K337</accession>
<feature type="region of interest" description="Disordered" evidence="1">
    <location>
        <begin position="572"/>
        <end position="598"/>
    </location>
</feature>
<dbReference type="EMBL" id="JANKHO010001048">
    <property type="protein sequence ID" value="KAJ3504150.1"/>
    <property type="molecule type" value="Genomic_DNA"/>
</dbReference>
<feature type="region of interest" description="Disordered" evidence="1">
    <location>
        <begin position="202"/>
        <end position="375"/>
    </location>
</feature>
<gene>
    <name evidence="3" type="ORF">NLJ89_g8090</name>
</gene>
<protein>
    <submittedName>
        <fullName evidence="3">Uncharacterized protein</fullName>
    </submittedName>
</protein>
<feature type="compositionally biased region" description="Basic residues" evidence="1">
    <location>
        <begin position="277"/>
        <end position="286"/>
    </location>
</feature>
<feature type="compositionally biased region" description="Acidic residues" evidence="1">
    <location>
        <begin position="320"/>
        <end position="331"/>
    </location>
</feature>
<keyword evidence="4" id="KW-1185">Reference proteome</keyword>
<feature type="region of interest" description="Disordered" evidence="1">
    <location>
        <begin position="131"/>
        <end position="179"/>
    </location>
</feature>
<evidence type="ECO:0000256" key="1">
    <source>
        <dbReference type="SAM" id="MobiDB-lite"/>
    </source>
</evidence>
<keyword evidence="2" id="KW-0812">Transmembrane</keyword>
<feature type="compositionally biased region" description="Polar residues" evidence="1">
    <location>
        <begin position="332"/>
        <end position="367"/>
    </location>
</feature>
<keyword evidence="2" id="KW-0472">Membrane</keyword>
<name>A0A9W8K337_9AGAR</name>
<evidence type="ECO:0000256" key="2">
    <source>
        <dbReference type="SAM" id="Phobius"/>
    </source>
</evidence>
<keyword evidence="2" id="KW-1133">Transmembrane helix</keyword>
<dbReference type="OrthoDB" id="342281at2759"/>
<feature type="region of interest" description="Disordered" evidence="1">
    <location>
        <begin position="1"/>
        <end position="74"/>
    </location>
</feature>
<sequence length="598" mass="66022">MVRHATNRAPTLGSRSPPKPTSPSRDRGRHPDDENEENEPALARFARLKQRESALDPAHRPGAPKIITSPNPEHWTVKDTSVKIATAFSQAANGDMSASYNHNNSWASTSRTNVVPRSTSVEYEASAPTTINRKLAPPPDRFNRNPNGVRKPLSKTTSIRHVPDSEGEEDSVGVNGRGKSPFEQGVNFAKQAFSAAAFYVRQRSHEPEETSGEQRSVNGTNNGNDSSYDYAAEETAFQSQKKTAAAHKRNRMSTDNKAYKPSASSEEESEYSEGGKTKRRKRKMKKGPLGGPLTSLPTVGADKRRKRKGRGSKGNIGGPEGEESESEEDNTQVENQSQTSQQRHSVLRTSNPPQSRASVSRLSQEPSLQHDPDDSLLSAEQGLHSIPEVEEELLNAEAHPMRNLRPSLLGGLLGRIVHVVIKLVVWFFSGILSVLSMLTFLFGQVFGTTFDVILRRPAAWVRGAGPLLKYLVPGLVLLASWYALQSLPIASYIPELSFPSRSPAYQSPGVPPVDIADFSERLLRIEKVLTGLSATTEQVKARSEDGDKNFSKLRNLLKSLEDRLEVETNKVRDAEAKSRDAVRKSINETRSEDPRRYH</sequence>
<comment type="caution">
    <text evidence="3">The sequence shown here is derived from an EMBL/GenBank/DDBJ whole genome shotgun (WGS) entry which is preliminary data.</text>
</comment>
<feature type="compositionally biased region" description="Basic and acidic residues" evidence="1">
    <location>
        <begin position="49"/>
        <end position="59"/>
    </location>
</feature>
<dbReference type="AlphaFoldDB" id="A0A9W8K337"/>
<dbReference type="Proteomes" id="UP001148786">
    <property type="component" value="Unassembled WGS sequence"/>
</dbReference>
<organism evidence="3 4">
    <name type="scientific">Agrocybe chaxingu</name>
    <dbReference type="NCBI Taxonomy" id="84603"/>
    <lineage>
        <taxon>Eukaryota</taxon>
        <taxon>Fungi</taxon>
        <taxon>Dikarya</taxon>
        <taxon>Basidiomycota</taxon>
        <taxon>Agaricomycotina</taxon>
        <taxon>Agaricomycetes</taxon>
        <taxon>Agaricomycetidae</taxon>
        <taxon>Agaricales</taxon>
        <taxon>Agaricineae</taxon>
        <taxon>Strophariaceae</taxon>
        <taxon>Agrocybe</taxon>
    </lineage>
</organism>
<proteinExistence type="predicted"/>
<feature type="transmembrane region" description="Helical" evidence="2">
    <location>
        <begin position="434"/>
        <end position="454"/>
    </location>
</feature>
<feature type="transmembrane region" description="Helical" evidence="2">
    <location>
        <begin position="466"/>
        <end position="484"/>
    </location>
</feature>